<evidence type="ECO:0000313" key="1">
    <source>
        <dbReference type="EMBL" id="MET3730469.1"/>
    </source>
</evidence>
<dbReference type="RefSeq" id="WP_354505377.1">
    <property type="nucleotide sequence ID" value="NZ_JBEPMO010000001.1"/>
</dbReference>
<proteinExistence type="predicted"/>
<organism evidence="1 2">
    <name type="scientific">Moheibacter stercoris</name>
    <dbReference type="NCBI Taxonomy" id="1628251"/>
    <lineage>
        <taxon>Bacteria</taxon>
        <taxon>Pseudomonadati</taxon>
        <taxon>Bacteroidota</taxon>
        <taxon>Flavobacteriia</taxon>
        <taxon>Flavobacteriales</taxon>
        <taxon>Weeksellaceae</taxon>
        <taxon>Moheibacter</taxon>
    </lineage>
</organism>
<dbReference type="Proteomes" id="UP001549146">
    <property type="component" value="Unassembled WGS sequence"/>
</dbReference>
<accession>A0ABV2LPI2</accession>
<name>A0ABV2LPI2_9FLAO</name>
<comment type="caution">
    <text evidence="1">The sequence shown here is derived from an EMBL/GenBank/DDBJ whole genome shotgun (WGS) entry which is preliminary data.</text>
</comment>
<evidence type="ECO:0000313" key="2">
    <source>
        <dbReference type="Proteomes" id="UP001549146"/>
    </source>
</evidence>
<reference evidence="1 2" key="1">
    <citation type="submission" date="2024-06" db="EMBL/GenBank/DDBJ databases">
        <title>Genomic Encyclopedia of Type Strains, Phase IV (KMG-IV): sequencing the most valuable type-strain genomes for metagenomic binning, comparative biology and taxonomic classification.</title>
        <authorList>
            <person name="Goeker M."/>
        </authorList>
    </citation>
    <scope>NUCLEOTIDE SEQUENCE [LARGE SCALE GENOMIC DNA]</scope>
    <source>
        <strain evidence="1 2">DSM 29388</strain>
    </source>
</reference>
<dbReference type="EMBL" id="JBEPMO010000001">
    <property type="protein sequence ID" value="MET3730469.1"/>
    <property type="molecule type" value="Genomic_DNA"/>
</dbReference>
<sequence length="58" mass="7128">MCHITIEKLLKGEIKTYFELDKINLEDDLKLQEDFYSEKEINQTRYSILIKEQYDNQR</sequence>
<gene>
    <name evidence="1" type="ORF">ABID46_000021</name>
</gene>
<protein>
    <submittedName>
        <fullName evidence="1">Uncharacterized protein</fullName>
    </submittedName>
</protein>
<keyword evidence="2" id="KW-1185">Reference proteome</keyword>